<dbReference type="InterPro" id="IPR000683">
    <property type="entry name" value="Gfo/Idh/MocA-like_OxRdtase_N"/>
</dbReference>
<evidence type="ECO:0000313" key="3">
    <source>
        <dbReference type="EMBL" id="KAK6512152.1"/>
    </source>
</evidence>
<proteinExistence type="predicted"/>
<dbReference type="Gene3D" id="3.40.50.720">
    <property type="entry name" value="NAD(P)-binding Rossmann-like Domain"/>
    <property type="match status" value="1"/>
</dbReference>
<evidence type="ECO:0000259" key="1">
    <source>
        <dbReference type="Pfam" id="PF01408"/>
    </source>
</evidence>
<dbReference type="Pfam" id="PF01408">
    <property type="entry name" value="GFO_IDH_MocA"/>
    <property type="match status" value="1"/>
</dbReference>
<organism evidence="3 4">
    <name type="scientific">Arthrobotrys musiformis</name>
    <dbReference type="NCBI Taxonomy" id="47236"/>
    <lineage>
        <taxon>Eukaryota</taxon>
        <taxon>Fungi</taxon>
        <taxon>Dikarya</taxon>
        <taxon>Ascomycota</taxon>
        <taxon>Pezizomycotina</taxon>
        <taxon>Orbiliomycetes</taxon>
        <taxon>Orbiliales</taxon>
        <taxon>Orbiliaceae</taxon>
        <taxon>Arthrobotrys</taxon>
    </lineage>
</organism>
<dbReference type="InterPro" id="IPR036291">
    <property type="entry name" value="NAD(P)-bd_dom_sf"/>
</dbReference>
<dbReference type="Proteomes" id="UP001370758">
    <property type="component" value="Unassembled WGS sequence"/>
</dbReference>
<reference evidence="3 4" key="1">
    <citation type="submission" date="2023-08" db="EMBL/GenBank/DDBJ databases">
        <authorList>
            <person name="Palmer J.M."/>
        </authorList>
    </citation>
    <scope>NUCLEOTIDE SEQUENCE [LARGE SCALE GENOMIC DNA]</scope>
    <source>
        <strain evidence="3 4">TWF481</strain>
    </source>
</reference>
<keyword evidence="4" id="KW-1185">Reference proteome</keyword>
<dbReference type="AlphaFoldDB" id="A0AAV9WPE2"/>
<dbReference type="EMBL" id="JAVHJL010000001">
    <property type="protein sequence ID" value="KAK6512152.1"/>
    <property type="molecule type" value="Genomic_DNA"/>
</dbReference>
<dbReference type="GO" id="GO:0006740">
    <property type="term" value="P:NADPH regeneration"/>
    <property type="evidence" value="ECO:0007669"/>
    <property type="project" value="TreeGrafter"/>
</dbReference>
<dbReference type="GO" id="GO:0000166">
    <property type="term" value="F:nucleotide binding"/>
    <property type="evidence" value="ECO:0007669"/>
    <property type="project" value="InterPro"/>
</dbReference>
<sequence>MSSTPLGVAIIGSGIFVESQHKPACLQDPTLLTLKAIYSRRKSSVESIIANETAPIDVYSDDSAPGNHLDDLLRRADIDFVIIALPIPHQPEFIKRALLAGKHVLSEKPVAKDLATANELIRWKKAHAPNPIWSVAENFRYWPAFDYAEEKVKSLGKVLAFHVEVLQHVAPGGKYFETAWRKVPTYQGGFCLDAGVHFTAALRRLVGEDQIASLSAFTNLTQPHLPPIDTIMSTIKLKSGVCGTFAMSHGTPATKVFEWFIVCEKGTVKVSDGPKVVVKQLEMPEEWTEFGGDRNEWSGVKKEVRVFVESVRNGKGVEGLSPENALADLEMIEKMILSGEQGGKPFEINGGIEPTSILGDVVDMIHKHS</sequence>
<gene>
    <name evidence="3" type="ORF">TWF481_001043</name>
</gene>
<dbReference type="PANTHER" id="PTHR42840">
    <property type="entry name" value="NAD(P)-BINDING ROSSMANN-FOLD SUPERFAMILY PROTEIN-RELATED"/>
    <property type="match status" value="1"/>
</dbReference>
<evidence type="ECO:0000259" key="2">
    <source>
        <dbReference type="Pfam" id="PF02894"/>
    </source>
</evidence>
<dbReference type="SUPFAM" id="SSF55347">
    <property type="entry name" value="Glyceraldehyde-3-phosphate dehydrogenase-like, C-terminal domain"/>
    <property type="match status" value="1"/>
</dbReference>
<dbReference type="Pfam" id="PF02894">
    <property type="entry name" value="GFO_IDH_MocA_C"/>
    <property type="match status" value="1"/>
</dbReference>
<dbReference type="InterPro" id="IPR004104">
    <property type="entry name" value="Gfo/Idh/MocA-like_OxRdtase_C"/>
</dbReference>
<protein>
    <submittedName>
        <fullName evidence="3">Uncharacterized protein</fullName>
    </submittedName>
</protein>
<accession>A0AAV9WPE2</accession>
<dbReference type="SUPFAM" id="SSF51735">
    <property type="entry name" value="NAD(P)-binding Rossmann-fold domains"/>
    <property type="match status" value="1"/>
</dbReference>
<dbReference type="Gene3D" id="3.30.360.10">
    <property type="entry name" value="Dihydrodipicolinate Reductase, domain 2"/>
    <property type="match status" value="1"/>
</dbReference>
<feature type="domain" description="Gfo/Idh/MocA-like oxidoreductase N-terminal" evidence="1">
    <location>
        <begin position="7"/>
        <end position="123"/>
    </location>
</feature>
<dbReference type="GO" id="GO:0016491">
    <property type="term" value="F:oxidoreductase activity"/>
    <property type="evidence" value="ECO:0007669"/>
    <property type="project" value="TreeGrafter"/>
</dbReference>
<dbReference type="PANTHER" id="PTHR42840:SF5">
    <property type="entry name" value="NAD(P)-BINDING ROSSMANN-FOLD SUPERFAMILY PROTEIN"/>
    <property type="match status" value="1"/>
</dbReference>
<feature type="domain" description="Gfo/Idh/MocA-like oxidoreductase C-terminal" evidence="2">
    <location>
        <begin position="154"/>
        <end position="343"/>
    </location>
</feature>
<evidence type="ECO:0000313" key="4">
    <source>
        <dbReference type="Proteomes" id="UP001370758"/>
    </source>
</evidence>
<comment type="caution">
    <text evidence="3">The sequence shown here is derived from an EMBL/GenBank/DDBJ whole genome shotgun (WGS) entry which is preliminary data.</text>
</comment>
<dbReference type="GO" id="GO:0005737">
    <property type="term" value="C:cytoplasm"/>
    <property type="evidence" value="ECO:0007669"/>
    <property type="project" value="TreeGrafter"/>
</dbReference>
<name>A0AAV9WPE2_9PEZI</name>